<dbReference type="Pfam" id="PF02515">
    <property type="entry name" value="CoA_transf_3"/>
    <property type="match status" value="2"/>
</dbReference>
<accession>A0ABN2NHW9</accession>
<reference evidence="4 5" key="1">
    <citation type="journal article" date="2019" name="Int. J. Syst. Evol. Microbiol.">
        <title>The Global Catalogue of Microorganisms (GCM) 10K type strain sequencing project: providing services to taxonomists for standard genome sequencing and annotation.</title>
        <authorList>
            <consortium name="The Broad Institute Genomics Platform"/>
            <consortium name="The Broad Institute Genome Sequencing Center for Infectious Disease"/>
            <person name="Wu L."/>
            <person name="Ma J."/>
        </authorList>
    </citation>
    <scope>NUCLEOTIDE SEQUENCE [LARGE SCALE GENOMIC DNA]</scope>
    <source>
        <strain evidence="4 5">JCM 16009</strain>
    </source>
</reference>
<evidence type="ECO:0000313" key="5">
    <source>
        <dbReference type="Proteomes" id="UP001500449"/>
    </source>
</evidence>
<organism evidence="4 5">
    <name type="scientific">Pseudonocardia ailaonensis</name>
    <dbReference type="NCBI Taxonomy" id="367279"/>
    <lineage>
        <taxon>Bacteria</taxon>
        <taxon>Bacillati</taxon>
        <taxon>Actinomycetota</taxon>
        <taxon>Actinomycetes</taxon>
        <taxon>Pseudonocardiales</taxon>
        <taxon>Pseudonocardiaceae</taxon>
        <taxon>Pseudonocardia</taxon>
    </lineage>
</organism>
<gene>
    <name evidence="4" type="ORF">GCM10009836_56540</name>
</gene>
<name>A0ABN2NHW9_9PSEU</name>
<protein>
    <recommendedName>
        <fullName evidence="6">Acyl-CoA transferase</fullName>
    </recommendedName>
</protein>
<dbReference type="InterPro" id="IPR044855">
    <property type="entry name" value="CoA-Trfase_III_dom3_sf"/>
</dbReference>
<comment type="similarity">
    <text evidence="1">Belongs to the CoA-transferase III family.</text>
</comment>
<evidence type="ECO:0000256" key="2">
    <source>
        <dbReference type="ARBA" id="ARBA00022679"/>
    </source>
</evidence>
<keyword evidence="2" id="KW-0808">Transferase</keyword>
<dbReference type="Proteomes" id="UP001500449">
    <property type="component" value="Unassembled WGS sequence"/>
</dbReference>
<dbReference type="InterPro" id="IPR050509">
    <property type="entry name" value="CoA-transferase_III"/>
</dbReference>
<sequence>MSTVASPSNDRGFLQGARVLELCDELGEYCGKVLAGLGADVVKVEPPGGESTRRIGPFVDDVPGPDRSLHFWHYNLGKRGITLDLDDERGAEAFLELVRTADVLIDSRHRDHLPERGLGYDRLRAVNPGLVYARISPFGDDGPWADHKASDLVHLALGGVMMNCGYDPTPEGVYDTPPVAPQMWQAYQITGEVTAIYVVAALFHRHRTGVGQQVGTAVHEAVAKNTETDLPDWIYRRLPHSRLTGRHSFPTTRSTGVGDLPSTPTHVMAKDGRWVLPYQTYLPGVASPGELLEAFVERHGLDAGEAPSVTEMNDTVARLVRSYTFDRDLWLEAQRTGLPWAPVRRPEENVGDEHWRQRGTFVGLEHPELGREIVHVGAKWYSPQVPWCTGRQAPRLGEHDAEREALWPTRSHAGAEAERTEPAVEELSPHGTPWALHGVRVVDLGWILASAGGGRFLAALGADVIKVEHESKLDIQRRGGAMAPEGLREARDRATAPLPVGPPGSLNRSGSFHENNTGKRAISLNLKSPRGRELLKRLIRDADVVVEGYSPGTMERMGLGYEVLREINPRIVYVQQSGMGHHGIYGGLKCFGPVAQAMSGLTEMSGLPAPYPPAGIGYSYLDWFGAYQMALAMMAGLYRQRLTGEGCWIDSSQVEAGIFLSGTAVLDHSVNGRSWSRTGNRSPYKPAAPNGVYRTGGEDRWIAISAFDEEQWSGLTRVLGLDGLSADPRFATLERRLANQDALDELVGRAVDGRDGVELMAQLQGEGVAAGICATAEDRCDRDPQLAHLGWLTELRQSEIGWWPTKTPPSRLSVTPGYQGGLVDRLGPSYGEDNAEVYTKLLGLDPDELEALAAEGVI</sequence>
<dbReference type="PANTHER" id="PTHR48228:SF6">
    <property type="entry name" value="L-CARNITINE COA-TRANSFERASE"/>
    <property type="match status" value="1"/>
</dbReference>
<keyword evidence="5" id="KW-1185">Reference proteome</keyword>
<dbReference type="PANTHER" id="PTHR48228">
    <property type="entry name" value="SUCCINYL-COA--D-CITRAMALATE COA-TRANSFERASE"/>
    <property type="match status" value="1"/>
</dbReference>
<feature type="compositionally biased region" description="Polar residues" evidence="3">
    <location>
        <begin position="506"/>
        <end position="515"/>
    </location>
</feature>
<dbReference type="RefSeq" id="WP_344423649.1">
    <property type="nucleotide sequence ID" value="NZ_BAAAQK010000023.1"/>
</dbReference>
<dbReference type="InterPro" id="IPR003673">
    <property type="entry name" value="CoA-Trfase_fam_III"/>
</dbReference>
<proteinExistence type="inferred from homology"/>
<dbReference type="Gene3D" id="3.40.50.10540">
    <property type="entry name" value="Crotonobetainyl-coa:carnitine coa-transferase, domain 1"/>
    <property type="match status" value="2"/>
</dbReference>
<evidence type="ECO:0000256" key="1">
    <source>
        <dbReference type="ARBA" id="ARBA00008383"/>
    </source>
</evidence>
<comment type="caution">
    <text evidence="4">The sequence shown here is derived from an EMBL/GenBank/DDBJ whole genome shotgun (WGS) entry which is preliminary data.</text>
</comment>
<dbReference type="SUPFAM" id="SSF89796">
    <property type="entry name" value="CoA-transferase family III (CaiB/BaiF)"/>
    <property type="match status" value="2"/>
</dbReference>
<dbReference type="Gene3D" id="3.30.1540.10">
    <property type="entry name" value="formyl-coa transferase, domain 3"/>
    <property type="match status" value="2"/>
</dbReference>
<feature type="region of interest" description="Disordered" evidence="3">
    <location>
        <begin position="494"/>
        <end position="516"/>
    </location>
</feature>
<dbReference type="EMBL" id="BAAAQK010000023">
    <property type="protein sequence ID" value="GAA1868720.1"/>
    <property type="molecule type" value="Genomic_DNA"/>
</dbReference>
<evidence type="ECO:0000256" key="3">
    <source>
        <dbReference type="SAM" id="MobiDB-lite"/>
    </source>
</evidence>
<evidence type="ECO:0008006" key="6">
    <source>
        <dbReference type="Google" id="ProtNLM"/>
    </source>
</evidence>
<dbReference type="InterPro" id="IPR023606">
    <property type="entry name" value="CoA-Trfase_III_dom_1_sf"/>
</dbReference>
<evidence type="ECO:0000313" key="4">
    <source>
        <dbReference type="EMBL" id="GAA1868720.1"/>
    </source>
</evidence>